<dbReference type="Gene3D" id="3.30.160.100">
    <property type="entry name" value="Ribosome hibernation promotion factor-like"/>
    <property type="match status" value="1"/>
</dbReference>
<reference evidence="1 2" key="1">
    <citation type="journal article" date="2015" name="Nature">
        <title>rRNA introns, odd ribosomes, and small enigmatic genomes across a large radiation of phyla.</title>
        <authorList>
            <person name="Brown C.T."/>
            <person name="Hug L.A."/>
            <person name="Thomas B.C."/>
            <person name="Sharon I."/>
            <person name="Castelle C.J."/>
            <person name="Singh A."/>
            <person name="Wilkins M.J."/>
            <person name="Williams K.H."/>
            <person name="Banfield J.F."/>
        </authorList>
    </citation>
    <scope>NUCLEOTIDE SEQUENCE [LARGE SCALE GENOMIC DNA]</scope>
</reference>
<proteinExistence type="predicted"/>
<dbReference type="InterPro" id="IPR003489">
    <property type="entry name" value="RHF/RaiA"/>
</dbReference>
<organism evidence="1 2">
    <name type="scientific">Candidatus Shapirobacteria bacterium GW2011_GWE1_38_92</name>
    <dbReference type="NCBI Taxonomy" id="1618489"/>
    <lineage>
        <taxon>Bacteria</taxon>
        <taxon>Candidatus Shapironibacteriota</taxon>
    </lineage>
</organism>
<dbReference type="SUPFAM" id="SSF69754">
    <property type="entry name" value="Ribosome binding protein Y (YfiA homologue)"/>
    <property type="match status" value="1"/>
</dbReference>
<name>A0A0G0LG52_9BACT</name>
<dbReference type="AlphaFoldDB" id="A0A0G0LG52"/>
<gene>
    <name evidence="1" type="ORF">UT14_C0045G0004</name>
</gene>
<evidence type="ECO:0008006" key="3">
    <source>
        <dbReference type="Google" id="ProtNLM"/>
    </source>
</evidence>
<evidence type="ECO:0000313" key="1">
    <source>
        <dbReference type="EMBL" id="KKQ90052.1"/>
    </source>
</evidence>
<comment type="caution">
    <text evidence="1">The sequence shown here is derived from an EMBL/GenBank/DDBJ whole genome shotgun (WGS) entry which is preliminary data.</text>
</comment>
<protein>
    <recommendedName>
        <fullName evidence="3">Ribosomal subunit interface protein</fullName>
    </recommendedName>
</protein>
<dbReference type="InterPro" id="IPR036567">
    <property type="entry name" value="RHF-like"/>
</dbReference>
<sequence>MLTFELLSLPLNQHFFYLFSNLLILNLGDSPTMDIRISSEGINISPKSKLKIQKKIGTKVEKLLAHLSQDLKTGHLRIEKLKYRQYKANFEMLLPGKNGRIVAQSINHQLLTTVTGLREIIERQITKYKNLTFNPKKKNQNNKL</sequence>
<accession>A0A0G0LG52</accession>
<dbReference type="Proteomes" id="UP000033841">
    <property type="component" value="Unassembled WGS sequence"/>
</dbReference>
<evidence type="ECO:0000313" key="2">
    <source>
        <dbReference type="Proteomes" id="UP000033841"/>
    </source>
</evidence>
<dbReference type="Pfam" id="PF02482">
    <property type="entry name" value="Ribosomal_S30AE"/>
    <property type="match status" value="1"/>
</dbReference>
<dbReference type="EMBL" id="LBVR01000045">
    <property type="protein sequence ID" value="KKQ90052.1"/>
    <property type="molecule type" value="Genomic_DNA"/>
</dbReference>